<dbReference type="eggNOG" id="ENOG502STT7">
    <property type="taxonomic scope" value="Eukaryota"/>
</dbReference>
<dbReference type="Proteomes" id="UP000030651">
    <property type="component" value="Unassembled WGS sequence"/>
</dbReference>
<dbReference type="KEGG" id="pfy:PFICI_11059"/>
<dbReference type="AlphaFoldDB" id="W3WTL7"/>
<feature type="region of interest" description="Disordered" evidence="1">
    <location>
        <begin position="412"/>
        <end position="451"/>
    </location>
</feature>
<sequence>MPIFRGIDISVVASADAKSLPEYPHPDGSSVHLVSPDTDSGSPKAADSSIISDGDPARQKKTNPRISVYVPSMPGDQFWLKYSIIRTPPPATHLYFKMFMNGALITSWGILGDIEKKTQPQQPIGGTVVRALYEPGERWTNTSMDTEGRTIGIETRYFFFMPALDTQSAAEDGGMIEVQVFRSKGRRRRAPKMAEFRNQERYGIASPSGGLVENPQDANYYDWLLIDPKDAPFASFRFHYRSMKYMLQLNLIPQSESRFLLPTIDSDCSTGSESPISESGQPAGIASTTTDFVFESETYTNSVVCGPEGSSLNENTIDGGRPELLDVVSTVDDGRQSIKTPEDPVEEDIYNRPLPDPPKPRSRHASQSSVHSTCPSLTPSVANYVDNGNLLDEDIRVGTARTVLSSIPSMVELPQRKPEMGEGNSFSDYERSSPSSVASSSSQALPPPERYLSTTDSVLEHQIAQFTSPLVLHSSRQMRPRVPVSASESTLFGELAVSPLASTNLSESEWMGRSPSPVHRRSSSRLWSPTLGKKIMRLATRKDHKKCRHSDLGLYSSNESLGDCAVEHDSAELTQTVSVLEQDVSDDVSTPRGATFPADCQGSSALDSHAERSTG</sequence>
<dbReference type="OMA" id="RSTTMEF"/>
<evidence type="ECO:0000313" key="3">
    <source>
        <dbReference type="Proteomes" id="UP000030651"/>
    </source>
</evidence>
<evidence type="ECO:0000313" key="2">
    <source>
        <dbReference type="EMBL" id="ETS77185.1"/>
    </source>
</evidence>
<dbReference type="OrthoDB" id="436496at2759"/>
<feature type="compositionally biased region" description="Polar residues" evidence="1">
    <location>
        <begin position="365"/>
        <end position="379"/>
    </location>
</feature>
<keyword evidence="3" id="KW-1185">Reference proteome</keyword>
<proteinExistence type="predicted"/>
<reference evidence="3" key="1">
    <citation type="journal article" date="2015" name="BMC Genomics">
        <title>Genomic and transcriptomic analysis of the endophytic fungus Pestalotiopsis fici reveals its lifestyle and high potential for synthesis of natural products.</title>
        <authorList>
            <person name="Wang X."/>
            <person name="Zhang X."/>
            <person name="Liu L."/>
            <person name="Xiang M."/>
            <person name="Wang W."/>
            <person name="Sun X."/>
            <person name="Che Y."/>
            <person name="Guo L."/>
            <person name="Liu G."/>
            <person name="Guo L."/>
            <person name="Wang C."/>
            <person name="Yin W.B."/>
            <person name="Stadler M."/>
            <person name="Zhang X."/>
            <person name="Liu X."/>
        </authorList>
    </citation>
    <scope>NUCLEOTIDE SEQUENCE [LARGE SCALE GENOMIC DNA]</scope>
    <source>
        <strain evidence="3">W106-1 / CGMCC3.15140</strain>
    </source>
</reference>
<feature type="compositionally biased region" description="Basic and acidic residues" evidence="1">
    <location>
        <begin position="332"/>
        <end position="342"/>
    </location>
</feature>
<protein>
    <submittedName>
        <fullName evidence="2">Uncharacterized protein</fullName>
    </submittedName>
</protein>
<dbReference type="InParanoid" id="W3WTL7"/>
<feature type="compositionally biased region" description="Low complexity" evidence="1">
    <location>
        <begin position="432"/>
        <end position="444"/>
    </location>
</feature>
<organism evidence="2 3">
    <name type="scientific">Pestalotiopsis fici (strain W106-1 / CGMCC3.15140)</name>
    <dbReference type="NCBI Taxonomy" id="1229662"/>
    <lineage>
        <taxon>Eukaryota</taxon>
        <taxon>Fungi</taxon>
        <taxon>Dikarya</taxon>
        <taxon>Ascomycota</taxon>
        <taxon>Pezizomycotina</taxon>
        <taxon>Sordariomycetes</taxon>
        <taxon>Xylariomycetidae</taxon>
        <taxon>Amphisphaeriales</taxon>
        <taxon>Sporocadaceae</taxon>
        <taxon>Pestalotiopsis</taxon>
    </lineage>
</organism>
<feature type="region of interest" description="Disordered" evidence="1">
    <location>
        <begin position="22"/>
        <end position="64"/>
    </location>
</feature>
<name>W3WTL7_PESFW</name>
<gene>
    <name evidence="2" type="ORF">PFICI_11059</name>
</gene>
<dbReference type="HOGENOM" id="CLU_030745_0_0_1"/>
<dbReference type="GeneID" id="19276072"/>
<dbReference type="STRING" id="1229662.W3WTL7"/>
<feature type="region of interest" description="Disordered" evidence="1">
    <location>
        <begin position="331"/>
        <end position="379"/>
    </location>
</feature>
<evidence type="ECO:0000256" key="1">
    <source>
        <dbReference type="SAM" id="MobiDB-lite"/>
    </source>
</evidence>
<accession>W3WTL7</accession>
<dbReference type="EMBL" id="KI912116">
    <property type="protein sequence ID" value="ETS77185.1"/>
    <property type="molecule type" value="Genomic_DNA"/>
</dbReference>
<dbReference type="RefSeq" id="XP_007837831.1">
    <property type="nucleotide sequence ID" value="XM_007839640.1"/>
</dbReference>
<feature type="region of interest" description="Disordered" evidence="1">
    <location>
        <begin position="583"/>
        <end position="615"/>
    </location>
</feature>